<dbReference type="STRING" id="913024.SAMN05421741_12056"/>
<evidence type="ECO:0000313" key="2">
    <source>
        <dbReference type="Proteomes" id="UP000199036"/>
    </source>
</evidence>
<organism evidence="1 2">
    <name type="scientific">Paenimyroides ummariense</name>
    <dbReference type="NCBI Taxonomy" id="913024"/>
    <lineage>
        <taxon>Bacteria</taxon>
        <taxon>Pseudomonadati</taxon>
        <taxon>Bacteroidota</taxon>
        <taxon>Flavobacteriia</taxon>
        <taxon>Flavobacteriales</taxon>
        <taxon>Flavobacteriaceae</taxon>
        <taxon>Paenimyroides</taxon>
    </lineage>
</organism>
<sequence>MRNKLKILFLALAPLFFYGCSNDDQKNEEVNQICYPTYVEMNINGEPIQMEAMGRGIMLTQNGYILDLGFGHYKSDPTKEVAVSIELPYKKLGKNLLSKFSFHYYSGNEYFSGNITHGVVNSEVISNTNKCFYMTFSATLTNNDKTYEIKDGIIKYTYEEPF</sequence>
<dbReference type="AlphaFoldDB" id="A0A1I5EHG1"/>
<dbReference type="EMBL" id="FOVI01000020">
    <property type="protein sequence ID" value="SFO10840.1"/>
    <property type="molecule type" value="Genomic_DNA"/>
</dbReference>
<dbReference type="PROSITE" id="PS51257">
    <property type="entry name" value="PROKAR_LIPOPROTEIN"/>
    <property type="match status" value="1"/>
</dbReference>
<gene>
    <name evidence="1" type="ORF">SAMN05421741_12056</name>
</gene>
<protein>
    <recommendedName>
        <fullName evidence="3">Lipoprotein</fullName>
    </recommendedName>
</protein>
<accession>A0A1I5EHG1</accession>
<reference evidence="2" key="1">
    <citation type="submission" date="2016-10" db="EMBL/GenBank/DDBJ databases">
        <authorList>
            <person name="Varghese N."/>
            <person name="Submissions S."/>
        </authorList>
    </citation>
    <scope>NUCLEOTIDE SEQUENCE [LARGE SCALE GENOMIC DNA]</scope>
    <source>
        <strain evidence="2">DS-12</strain>
    </source>
</reference>
<proteinExistence type="predicted"/>
<dbReference type="OrthoDB" id="1363887at2"/>
<dbReference type="Proteomes" id="UP000199036">
    <property type="component" value="Unassembled WGS sequence"/>
</dbReference>
<evidence type="ECO:0008006" key="3">
    <source>
        <dbReference type="Google" id="ProtNLM"/>
    </source>
</evidence>
<name>A0A1I5EHG1_9FLAO</name>
<evidence type="ECO:0000313" key="1">
    <source>
        <dbReference type="EMBL" id="SFO10840.1"/>
    </source>
</evidence>
<dbReference type="RefSeq" id="WP_091525130.1">
    <property type="nucleotide sequence ID" value="NZ_FOVI01000020.1"/>
</dbReference>
<keyword evidence="2" id="KW-1185">Reference proteome</keyword>